<dbReference type="Proteomes" id="UP000265566">
    <property type="component" value="Chromosome 3"/>
</dbReference>
<name>A0A396J302_MEDTR</name>
<evidence type="ECO:0000313" key="2">
    <source>
        <dbReference type="Proteomes" id="UP000265566"/>
    </source>
</evidence>
<proteinExistence type="predicted"/>
<protein>
    <submittedName>
        <fullName evidence="1">Uncharacterized protein</fullName>
    </submittedName>
</protein>
<reference evidence="2" key="1">
    <citation type="journal article" date="2018" name="Nat. Plants">
        <title>Whole-genome landscape of Medicago truncatula symbiotic genes.</title>
        <authorList>
            <person name="Pecrix Y."/>
            <person name="Staton S.E."/>
            <person name="Sallet E."/>
            <person name="Lelandais-Briere C."/>
            <person name="Moreau S."/>
            <person name="Carrere S."/>
            <person name="Blein T."/>
            <person name="Jardinaud M.F."/>
            <person name="Latrasse D."/>
            <person name="Zouine M."/>
            <person name="Zahm M."/>
            <person name="Kreplak J."/>
            <person name="Mayjonade B."/>
            <person name="Satge C."/>
            <person name="Perez M."/>
            <person name="Cauet S."/>
            <person name="Marande W."/>
            <person name="Chantry-Darmon C."/>
            <person name="Lopez-Roques C."/>
            <person name="Bouchez O."/>
            <person name="Berard A."/>
            <person name="Debelle F."/>
            <person name="Munos S."/>
            <person name="Bendahmane A."/>
            <person name="Berges H."/>
            <person name="Niebel A."/>
            <person name="Buitink J."/>
            <person name="Frugier F."/>
            <person name="Benhamed M."/>
            <person name="Crespi M."/>
            <person name="Gouzy J."/>
            <person name="Gamas P."/>
        </authorList>
    </citation>
    <scope>NUCLEOTIDE SEQUENCE [LARGE SCALE GENOMIC DNA]</scope>
    <source>
        <strain evidence="2">cv. Jemalong A17</strain>
    </source>
</reference>
<accession>A0A396J302</accession>
<comment type="caution">
    <text evidence="1">The sequence shown here is derived from an EMBL/GenBank/DDBJ whole genome shotgun (WGS) entry which is preliminary data.</text>
</comment>
<dbReference type="EMBL" id="PSQE01000003">
    <property type="protein sequence ID" value="RHN71074.1"/>
    <property type="molecule type" value="Genomic_DNA"/>
</dbReference>
<evidence type="ECO:0000313" key="1">
    <source>
        <dbReference type="EMBL" id="RHN71074.1"/>
    </source>
</evidence>
<dbReference type="AlphaFoldDB" id="A0A396J302"/>
<gene>
    <name evidence="1" type="ORF">MtrunA17_Chr3g0142291</name>
</gene>
<dbReference type="Gramene" id="rna19717">
    <property type="protein sequence ID" value="RHN71074.1"/>
    <property type="gene ID" value="gene19717"/>
</dbReference>
<sequence length="83" mass="9749">MCLLSHKYFNLPMYVLQEALVDKQIIYSVQLKSSALYAKCSFLSAFLQFNRIPEYSANRLYYFIVNAQCNCWLNPLDARLLEV</sequence>
<organism evidence="1 2">
    <name type="scientific">Medicago truncatula</name>
    <name type="common">Barrel medic</name>
    <name type="synonym">Medicago tribuloides</name>
    <dbReference type="NCBI Taxonomy" id="3880"/>
    <lineage>
        <taxon>Eukaryota</taxon>
        <taxon>Viridiplantae</taxon>
        <taxon>Streptophyta</taxon>
        <taxon>Embryophyta</taxon>
        <taxon>Tracheophyta</taxon>
        <taxon>Spermatophyta</taxon>
        <taxon>Magnoliopsida</taxon>
        <taxon>eudicotyledons</taxon>
        <taxon>Gunneridae</taxon>
        <taxon>Pentapetalae</taxon>
        <taxon>rosids</taxon>
        <taxon>fabids</taxon>
        <taxon>Fabales</taxon>
        <taxon>Fabaceae</taxon>
        <taxon>Papilionoideae</taxon>
        <taxon>50 kb inversion clade</taxon>
        <taxon>NPAAA clade</taxon>
        <taxon>Hologalegina</taxon>
        <taxon>IRL clade</taxon>
        <taxon>Trifolieae</taxon>
        <taxon>Medicago</taxon>
    </lineage>
</organism>